<reference evidence="9 10" key="1">
    <citation type="journal article" date="2016" name="Int. J. Syst. Evol. Microbiol.">
        <title>Agromyces aureus sp. nov., isolated from the rhizosphere of Salix caprea L. grown in a heavy-metal-contaminated soil.</title>
        <authorList>
            <person name="Corretto E."/>
            <person name="Antonielli L."/>
            <person name="Sessitsch A."/>
            <person name="Compant S."/>
            <person name="Gorfer M."/>
            <person name="Kuffner M."/>
            <person name="Brader G."/>
        </authorList>
    </citation>
    <scope>NUCLEOTIDE SEQUENCE [LARGE SCALE GENOMIC DNA]</scope>
    <source>
        <strain evidence="9 10">AR33</strain>
    </source>
</reference>
<feature type="transmembrane region" description="Helical" evidence="7">
    <location>
        <begin position="223"/>
        <end position="243"/>
    </location>
</feature>
<comment type="similarity">
    <text evidence="6">Belongs to the ABC-4 integral membrane protein family.</text>
</comment>
<organism evidence="9 10">
    <name type="scientific">Agromyces aureus</name>
    <dbReference type="NCBI Taxonomy" id="453304"/>
    <lineage>
        <taxon>Bacteria</taxon>
        <taxon>Bacillati</taxon>
        <taxon>Actinomycetota</taxon>
        <taxon>Actinomycetes</taxon>
        <taxon>Micrococcales</taxon>
        <taxon>Microbacteriaceae</taxon>
        <taxon>Agromyces</taxon>
    </lineage>
</organism>
<dbReference type="PANTHER" id="PTHR30572:SF4">
    <property type="entry name" value="ABC TRANSPORTER PERMEASE YTRF"/>
    <property type="match status" value="1"/>
</dbReference>
<keyword evidence="4 7" id="KW-1133">Transmembrane helix</keyword>
<feature type="transmembrane region" description="Helical" evidence="7">
    <location>
        <begin position="264"/>
        <end position="290"/>
    </location>
</feature>
<evidence type="ECO:0000313" key="10">
    <source>
        <dbReference type="Proteomes" id="UP000078437"/>
    </source>
</evidence>
<dbReference type="GO" id="GO:0022857">
    <property type="term" value="F:transmembrane transporter activity"/>
    <property type="evidence" value="ECO:0007669"/>
    <property type="project" value="TreeGrafter"/>
</dbReference>
<keyword evidence="3 7" id="KW-0812">Transmembrane</keyword>
<accession>A0A191WK85</accession>
<dbReference type="InterPro" id="IPR050250">
    <property type="entry name" value="Macrolide_Exporter_MacB"/>
</dbReference>
<sequence length="337" mass="34315">MIAGMCGAVLLTSGRTVGAEQAVIGSIDSAGTRAIVIRADTAAGLDTSVLDRVRGLGGVEWVGAFGSADDMQNTAFPGGTRVPLRQVWADDWLPAGLPSSPPQGDIAWGSRAALQQLGMADPVGAIADEDGRGYAVGGRLALPSHLDFLEPALFAPQPKGSPGQVAVLVVIAERPDLVAALATAVTGVLAVDDPTKISVQTSEAIARLRGLIEGQLGAFGQTLTIGILLLTGTLAAVILYGLVMMRRKDFGRRRALGASQRLIVSLLVVQTGLVAITGAGVGSAVALGVLAATGDPLPGYGYVFGLIILSVAVGVLASVLPAIAAARREPIRELRVP</sequence>
<keyword evidence="2" id="KW-1003">Cell membrane</keyword>
<dbReference type="AlphaFoldDB" id="A0A191WK85"/>
<dbReference type="GO" id="GO:0005886">
    <property type="term" value="C:plasma membrane"/>
    <property type="evidence" value="ECO:0007669"/>
    <property type="project" value="UniProtKB-SubCell"/>
</dbReference>
<proteinExistence type="inferred from homology"/>
<reference evidence="10" key="2">
    <citation type="submission" date="2016-01" db="EMBL/GenBank/DDBJ databases">
        <title>Complete genome sequence of Agromyces aureus AR33T and comparison with related organisms.</title>
        <authorList>
            <person name="Corretto E."/>
            <person name="Antonielli L."/>
            <person name="Sessitsch A."/>
            <person name="Brader G."/>
        </authorList>
    </citation>
    <scope>NUCLEOTIDE SEQUENCE [LARGE SCALE GENOMIC DNA]</scope>
    <source>
        <strain evidence="10">AR33</strain>
    </source>
</reference>
<evidence type="ECO:0000256" key="6">
    <source>
        <dbReference type="ARBA" id="ARBA00038076"/>
    </source>
</evidence>
<keyword evidence="9" id="KW-0449">Lipoprotein</keyword>
<comment type="subcellular location">
    <subcellularLocation>
        <location evidence="1">Cell membrane</location>
        <topology evidence="1">Multi-pass membrane protein</topology>
    </subcellularLocation>
</comment>
<feature type="domain" description="ABC3 transporter permease C-terminal" evidence="8">
    <location>
        <begin position="224"/>
        <end position="328"/>
    </location>
</feature>
<dbReference type="Proteomes" id="UP000078437">
    <property type="component" value="Chromosome"/>
</dbReference>
<keyword evidence="5 7" id="KW-0472">Membrane</keyword>
<evidence type="ECO:0000256" key="3">
    <source>
        <dbReference type="ARBA" id="ARBA00022692"/>
    </source>
</evidence>
<dbReference type="InterPro" id="IPR003838">
    <property type="entry name" value="ABC3_permease_C"/>
</dbReference>
<protein>
    <submittedName>
        <fullName evidence="9">Lipoprotein ABC transporter permease</fullName>
    </submittedName>
</protein>
<evidence type="ECO:0000259" key="8">
    <source>
        <dbReference type="Pfam" id="PF02687"/>
    </source>
</evidence>
<name>A0A191WK85_9MICO</name>
<keyword evidence="10" id="KW-1185">Reference proteome</keyword>
<dbReference type="OrthoDB" id="5058832at2"/>
<evidence type="ECO:0000313" key="9">
    <source>
        <dbReference type="EMBL" id="ANJ28588.1"/>
    </source>
</evidence>
<dbReference type="KEGG" id="agy:ATC03_00180"/>
<evidence type="ECO:0000256" key="2">
    <source>
        <dbReference type="ARBA" id="ARBA00022475"/>
    </source>
</evidence>
<evidence type="ECO:0000256" key="1">
    <source>
        <dbReference type="ARBA" id="ARBA00004651"/>
    </source>
</evidence>
<gene>
    <name evidence="9" type="ORF">ATC03_00180</name>
</gene>
<dbReference type="PANTHER" id="PTHR30572">
    <property type="entry name" value="MEMBRANE COMPONENT OF TRANSPORTER-RELATED"/>
    <property type="match status" value="1"/>
</dbReference>
<dbReference type="EMBL" id="CP013979">
    <property type="protein sequence ID" value="ANJ28588.1"/>
    <property type="molecule type" value="Genomic_DNA"/>
</dbReference>
<dbReference type="Pfam" id="PF02687">
    <property type="entry name" value="FtsX"/>
    <property type="match status" value="1"/>
</dbReference>
<dbReference type="STRING" id="453304.ATC03_00180"/>
<feature type="transmembrane region" description="Helical" evidence="7">
    <location>
        <begin position="302"/>
        <end position="325"/>
    </location>
</feature>
<evidence type="ECO:0000256" key="4">
    <source>
        <dbReference type="ARBA" id="ARBA00022989"/>
    </source>
</evidence>
<evidence type="ECO:0000256" key="5">
    <source>
        <dbReference type="ARBA" id="ARBA00023136"/>
    </source>
</evidence>
<evidence type="ECO:0000256" key="7">
    <source>
        <dbReference type="SAM" id="Phobius"/>
    </source>
</evidence>